<accession>A0A4R9C3Q7</accession>
<dbReference type="Gene3D" id="3.40.50.720">
    <property type="entry name" value="NAD(P)-binding Rossmann-like Domain"/>
    <property type="match status" value="2"/>
</dbReference>
<feature type="transmembrane region" description="Helical" evidence="2">
    <location>
        <begin position="86"/>
        <end position="107"/>
    </location>
</feature>
<gene>
    <name evidence="4" type="ORF">EQF91_03090</name>
</gene>
<dbReference type="OrthoDB" id="9803111at2"/>
<dbReference type="PANTHER" id="PTHR43318">
    <property type="entry name" value="UDP-N-ACETYLGLUCOSAMINE 4,6-DEHYDRATASE"/>
    <property type="match status" value="1"/>
</dbReference>
<dbReference type="Pfam" id="PF02719">
    <property type="entry name" value="Polysacc_synt_2"/>
    <property type="match status" value="1"/>
</dbReference>
<dbReference type="InterPro" id="IPR036291">
    <property type="entry name" value="NAD(P)-bd_dom_sf"/>
</dbReference>
<protein>
    <submittedName>
        <fullName evidence="4">Polysaccharide biosynthesis protein</fullName>
    </submittedName>
</protein>
<comment type="similarity">
    <text evidence="1">Belongs to the polysaccharide synthase family.</text>
</comment>
<organism evidence="4 5">
    <name type="scientific">Helcococcus ovis</name>
    <dbReference type="NCBI Taxonomy" id="72026"/>
    <lineage>
        <taxon>Bacteria</taxon>
        <taxon>Bacillati</taxon>
        <taxon>Bacillota</taxon>
        <taxon>Tissierellia</taxon>
        <taxon>Tissierellales</taxon>
        <taxon>Peptoniphilaceae</taxon>
        <taxon>Helcococcus</taxon>
    </lineage>
</organism>
<dbReference type="Pfam" id="PF13727">
    <property type="entry name" value="CoA_binding_3"/>
    <property type="match status" value="1"/>
</dbReference>
<dbReference type="GeneID" id="97030379"/>
<keyword evidence="2" id="KW-0472">Membrane</keyword>
<proteinExistence type="inferred from homology"/>
<dbReference type="EMBL" id="SCFR01000007">
    <property type="protein sequence ID" value="TFF66754.1"/>
    <property type="molecule type" value="Genomic_DNA"/>
</dbReference>
<evidence type="ECO:0000259" key="3">
    <source>
        <dbReference type="Pfam" id="PF02719"/>
    </source>
</evidence>
<keyword evidence="2" id="KW-0812">Transmembrane</keyword>
<evidence type="ECO:0000313" key="5">
    <source>
        <dbReference type="Proteomes" id="UP000297454"/>
    </source>
</evidence>
<dbReference type="CDD" id="cd05237">
    <property type="entry name" value="UDP_invert_4-6DH_SDR_e"/>
    <property type="match status" value="1"/>
</dbReference>
<sequence>MNKIKNKIQHWQFINLGLLLFDIAAIQIGFLFALLLRFDFSYTTIPSIYIKNYMQITPFYTVITIIVFYFLKMYKSLWRFASVPELFNGIYSFFITTAIHYIIAMIFKIKMPASYFIVGGLVQFLMVTGVRFAYKIYLIFITNRVDSYSNKLINNVLIVGAGEAGRLIAHDIRNYEKEKYIVKGFIDDNPNKWGRYISSIPILGNRDTILSNSVKYKIDTIIIAIPSASVERRQNIINIAKETGAKLKIIPSIPDLLDSNNVTMKQLKDVQIEDLLERDSININTASTMKNISGKVVLVTGGGGTIGSELSRQIAKNNPKQLILFDIYENNLYEIEQELRRKYKNLDLVAVIGSVREQRRLDDVFNKYRPNIVYHAAAHKHVPLMEVSPNEAIKNNIYGTYNTAFAALRYNVEKFILISTDKAVNPTSVMGTTKRVCEMIIQSMDYVVRNRDLSKLPKLDVINHGNVRNFDCKFVTNFVAVRFGNVLGSNGSVIPLFKKQIAEGGPVTVTHKDIIRYFMTISEAVGLVIEAGFYAAGGEIFVLDMGEPVKIDTLARNLIKLSGYIPDQDIRIEYTGLRPGEKLYEEKLMSEEGLRKTDNQLIHIAQPIDFNNEEFFNNLSAMQNPSEKNDVDSVLIYLGKIVPTYHSSESDLIKNKDKFEELYKTSK</sequence>
<dbReference type="PANTHER" id="PTHR43318:SF1">
    <property type="entry name" value="POLYSACCHARIDE BIOSYNTHESIS PROTEIN EPSC-RELATED"/>
    <property type="match status" value="1"/>
</dbReference>
<evidence type="ECO:0000256" key="2">
    <source>
        <dbReference type="SAM" id="Phobius"/>
    </source>
</evidence>
<feature type="transmembrane region" description="Helical" evidence="2">
    <location>
        <begin position="113"/>
        <end position="134"/>
    </location>
</feature>
<dbReference type="InterPro" id="IPR003869">
    <property type="entry name" value="Polysac_CapD-like"/>
</dbReference>
<feature type="domain" description="Polysaccharide biosynthesis protein CapD-like" evidence="3">
    <location>
        <begin position="297"/>
        <end position="606"/>
    </location>
</feature>
<dbReference type="InterPro" id="IPR051203">
    <property type="entry name" value="Polysaccharide_Synthase-Rel"/>
</dbReference>
<feature type="transmembrane region" description="Helical" evidence="2">
    <location>
        <begin position="56"/>
        <end position="74"/>
    </location>
</feature>
<dbReference type="Proteomes" id="UP000297454">
    <property type="component" value="Unassembled WGS sequence"/>
</dbReference>
<comment type="caution">
    <text evidence="4">The sequence shown here is derived from an EMBL/GenBank/DDBJ whole genome shotgun (WGS) entry which is preliminary data.</text>
</comment>
<evidence type="ECO:0000256" key="1">
    <source>
        <dbReference type="ARBA" id="ARBA00007430"/>
    </source>
</evidence>
<dbReference type="RefSeq" id="WP_134710195.1">
    <property type="nucleotide sequence ID" value="NZ_CP119081.1"/>
</dbReference>
<dbReference type="SUPFAM" id="SSF51735">
    <property type="entry name" value="NAD(P)-binding Rossmann-fold domains"/>
    <property type="match status" value="2"/>
</dbReference>
<name>A0A4R9C3Q7_9FIRM</name>
<reference evidence="4 5" key="1">
    <citation type="submission" date="2019-01" db="EMBL/GenBank/DDBJ databases">
        <title>Draft Genome Sequences of Helcococcus ovis Strains Isolated from the Uterus and Vagina of Dairy Cows with Metritis.</title>
        <authorList>
            <person name="Cunha F."/>
            <person name="Jeon S.J."/>
            <person name="Kutzer P."/>
            <person name="Galvao K.N."/>
        </authorList>
    </citation>
    <scope>NUCLEOTIDE SEQUENCE [LARGE SCALE GENOMIC DNA]</scope>
    <source>
        <strain evidence="4 5">KG-37</strain>
    </source>
</reference>
<evidence type="ECO:0000313" key="4">
    <source>
        <dbReference type="EMBL" id="TFF66754.1"/>
    </source>
</evidence>
<dbReference type="AlphaFoldDB" id="A0A4R9C3Q7"/>
<keyword evidence="5" id="KW-1185">Reference proteome</keyword>
<feature type="transmembrane region" description="Helical" evidence="2">
    <location>
        <begin position="12"/>
        <end position="36"/>
    </location>
</feature>
<keyword evidence="2" id="KW-1133">Transmembrane helix</keyword>